<dbReference type="SMART" id="SM00829">
    <property type="entry name" value="PKS_ER"/>
    <property type="match status" value="1"/>
</dbReference>
<dbReference type="Pfam" id="PF13602">
    <property type="entry name" value="ADH_zinc_N_2"/>
    <property type="match status" value="1"/>
</dbReference>
<reference evidence="7" key="1">
    <citation type="journal article" date="2020" name="Stud. Mycol.">
        <title>101 Dothideomycetes genomes: a test case for predicting lifestyles and emergence of pathogens.</title>
        <authorList>
            <person name="Haridas S."/>
            <person name="Albert R."/>
            <person name="Binder M."/>
            <person name="Bloem J."/>
            <person name="Labutti K."/>
            <person name="Salamov A."/>
            <person name="Andreopoulos B."/>
            <person name="Baker S."/>
            <person name="Barry K."/>
            <person name="Bills G."/>
            <person name="Bluhm B."/>
            <person name="Cannon C."/>
            <person name="Castanera R."/>
            <person name="Culley D."/>
            <person name="Daum C."/>
            <person name="Ezra D."/>
            <person name="Gonzalez J."/>
            <person name="Henrissat B."/>
            <person name="Kuo A."/>
            <person name="Liang C."/>
            <person name="Lipzen A."/>
            <person name="Lutzoni F."/>
            <person name="Magnuson J."/>
            <person name="Mondo S."/>
            <person name="Nolan M."/>
            <person name="Ohm R."/>
            <person name="Pangilinan J."/>
            <person name="Park H.-J."/>
            <person name="Ramirez L."/>
            <person name="Alfaro M."/>
            <person name="Sun H."/>
            <person name="Tritt A."/>
            <person name="Yoshinaga Y."/>
            <person name="Zwiers L.-H."/>
            <person name="Turgeon B."/>
            <person name="Goodwin S."/>
            <person name="Spatafora J."/>
            <person name="Crous P."/>
            <person name="Grigoriev I."/>
        </authorList>
    </citation>
    <scope>NUCLEOTIDE SEQUENCE</scope>
    <source>
        <strain evidence="7">CBS 175.79</strain>
    </source>
</reference>
<dbReference type="InterPro" id="IPR013154">
    <property type="entry name" value="ADH-like_N"/>
</dbReference>
<proteinExistence type="inferred from homology"/>
<keyword evidence="3" id="KW-0809">Transit peptide</keyword>
<dbReference type="Gene3D" id="3.40.50.720">
    <property type="entry name" value="NAD(P)-binding Rossmann-like Domain"/>
    <property type="match status" value="1"/>
</dbReference>
<dbReference type="FunFam" id="3.40.50.720:FF:000147">
    <property type="entry name" value="Reticulon-4-interacting protein 1 homolog, mitochondrial"/>
    <property type="match status" value="1"/>
</dbReference>
<dbReference type="EMBL" id="ML978074">
    <property type="protein sequence ID" value="KAF2011785.1"/>
    <property type="molecule type" value="Genomic_DNA"/>
</dbReference>
<gene>
    <name evidence="7" type="ORF">BU24DRAFT_443991</name>
</gene>
<dbReference type="SUPFAM" id="SSF50129">
    <property type="entry name" value="GroES-like"/>
    <property type="match status" value="1"/>
</dbReference>
<dbReference type="AlphaFoldDB" id="A0A6A5XEW7"/>
<dbReference type="GO" id="GO:0016491">
    <property type="term" value="F:oxidoreductase activity"/>
    <property type="evidence" value="ECO:0007669"/>
    <property type="project" value="UniProtKB-KW"/>
</dbReference>
<dbReference type="InterPro" id="IPR011032">
    <property type="entry name" value="GroES-like_sf"/>
</dbReference>
<dbReference type="RefSeq" id="XP_033380124.1">
    <property type="nucleotide sequence ID" value="XM_033530612.1"/>
</dbReference>
<dbReference type="InterPro" id="IPR036291">
    <property type="entry name" value="NAD(P)-bd_dom_sf"/>
</dbReference>
<dbReference type="PANTHER" id="PTHR11695">
    <property type="entry name" value="ALCOHOL DEHYDROGENASE RELATED"/>
    <property type="match status" value="1"/>
</dbReference>
<dbReference type="CDD" id="cd08267">
    <property type="entry name" value="MDR1"/>
    <property type="match status" value="1"/>
</dbReference>
<keyword evidence="4" id="KW-0560">Oxidoreductase</keyword>
<accession>A0A6A5XEW7</accession>
<evidence type="ECO:0000256" key="1">
    <source>
        <dbReference type="ARBA" id="ARBA00004173"/>
    </source>
</evidence>
<dbReference type="GeneID" id="54288009"/>
<dbReference type="OrthoDB" id="201656at2759"/>
<comment type="similarity">
    <text evidence="2">Belongs to the zinc-containing alcohol dehydrogenase family. Quinone oxidoreductase subfamily.</text>
</comment>
<evidence type="ECO:0000256" key="4">
    <source>
        <dbReference type="ARBA" id="ARBA00023002"/>
    </source>
</evidence>
<protein>
    <submittedName>
        <fullName evidence="7">NAD(P)-binding protein</fullName>
    </submittedName>
</protein>
<name>A0A6A5XEW7_9PLEO</name>
<sequence length="357" mass="39208">MTSLPTSYRSLTYTKPSTPPHLYHSSLTQPGTNELLIKVHAAAINPVDIQLWGNPVIGFLAGTKEKGIGRDYAGVIVGVGSAFKSKWEVGEEVFGLFSKPTGEGTFSQYLKVGENDPIARKPKSWTFEQAAAVPLVALTAFACLDWLPPEDASVGQRRVIVSGASGGVGMWCVQLAKQLYNCHVTGVCSGRNADFVRELGADTIIDYTKQDVALTLLQSRPKNRKYDLYIDCVGGVEMFSHWTELLHPSGAYITIVGDKTSRTSMGGPLTYVTWPSQILRFLWGWAFGPRYANVLLYEKSELLEKVVQLAEEKKVEVAVQEVIGGILDEESTEVAWKKSFGLMEEGRVRGKIVVTID</sequence>
<evidence type="ECO:0000313" key="7">
    <source>
        <dbReference type="EMBL" id="KAF2011785.1"/>
    </source>
</evidence>
<organism evidence="7 8">
    <name type="scientific">Aaosphaeria arxii CBS 175.79</name>
    <dbReference type="NCBI Taxonomy" id="1450172"/>
    <lineage>
        <taxon>Eukaryota</taxon>
        <taxon>Fungi</taxon>
        <taxon>Dikarya</taxon>
        <taxon>Ascomycota</taxon>
        <taxon>Pezizomycotina</taxon>
        <taxon>Dothideomycetes</taxon>
        <taxon>Pleosporomycetidae</taxon>
        <taxon>Pleosporales</taxon>
        <taxon>Pleosporales incertae sedis</taxon>
        <taxon>Aaosphaeria</taxon>
    </lineage>
</organism>
<dbReference type="InterPro" id="IPR050700">
    <property type="entry name" value="YIM1/Zinc_Alcohol_DH_Fams"/>
</dbReference>
<dbReference type="Proteomes" id="UP000799778">
    <property type="component" value="Unassembled WGS sequence"/>
</dbReference>
<evidence type="ECO:0000259" key="6">
    <source>
        <dbReference type="SMART" id="SM00829"/>
    </source>
</evidence>
<evidence type="ECO:0000313" key="8">
    <source>
        <dbReference type="Proteomes" id="UP000799778"/>
    </source>
</evidence>
<evidence type="ECO:0000256" key="2">
    <source>
        <dbReference type="ARBA" id="ARBA00010371"/>
    </source>
</evidence>
<comment type="subcellular location">
    <subcellularLocation>
        <location evidence="1">Mitochondrion</location>
    </subcellularLocation>
</comment>
<keyword evidence="8" id="KW-1185">Reference proteome</keyword>
<dbReference type="SUPFAM" id="SSF51735">
    <property type="entry name" value="NAD(P)-binding Rossmann-fold domains"/>
    <property type="match status" value="1"/>
</dbReference>
<dbReference type="GO" id="GO:0005739">
    <property type="term" value="C:mitochondrion"/>
    <property type="evidence" value="ECO:0007669"/>
    <property type="project" value="UniProtKB-SubCell"/>
</dbReference>
<evidence type="ECO:0000256" key="5">
    <source>
        <dbReference type="ARBA" id="ARBA00023128"/>
    </source>
</evidence>
<keyword evidence="5" id="KW-0496">Mitochondrion</keyword>
<evidence type="ECO:0000256" key="3">
    <source>
        <dbReference type="ARBA" id="ARBA00022946"/>
    </source>
</evidence>
<feature type="domain" description="Enoyl reductase (ER)" evidence="6">
    <location>
        <begin position="17"/>
        <end position="354"/>
    </location>
</feature>
<dbReference type="InterPro" id="IPR020843">
    <property type="entry name" value="ER"/>
</dbReference>
<dbReference type="Gene3D" id="3.90.180.10">
    <property type="entry name" value="Medium-chain alcohol dehydrogenases, catalytic domain"/>
    <property type="match status" value="1"/>
</dbReference>
<dbReference type="Pfam" id="PF08240">
    <property type="entry name" value="ADH_N"/>
    <property type="match status" value="1"/>
</dbReference>
<dbReference type="PANTHER" id="PTHR11695:SF647">
    <property type="entry name" value="ENOYL REDUCTASE (ER) DOMAIN-CONTAINING PROTEIN"/>
    <property type="match status" value="1"/>
</dbReference>